<dbReference type="Gene3D" id="2.40.30.170">
    <property type="match status" value="1"/>
</dbReference>
<dbReference type="PATRIC" id="fig|379893.3.peg.5020"/>
<keyword evidence="3 6" id="KW-0732">Signal</keyword>
<dbReference type="FunFam" id="1.10.287.470:FF:000004">
    <property type="entry name" value="UPF0194 membrane protein YbhG"/>
    <property type="match status" value="1"/>
</dbReference>
<dbReference type="GO" id="GO:0042597">
    <property type="term" value="C:periplasmic space"/>
    <property type="evidence" value="ECO:0007669"/>
    <property type="project" value="UniProtKB-SubCell"/>
</dbReference>
<protein>
    <recommendedName>
        <fullName evidence="6">UPF0194 membrane protein GM31_21430</fullName>
    </recommendedName>
</protein>
<dbReference type="InterPro" id="IPR058792">
    <property type="entry name" value="Beta-barrel_RND_2"/>
</dbReference>
<gene>
    <name evidence="9" type="ORF">GM31_21430</name>
</gene>
<dbReference type="HAMAP" id="MF_01304">
    <property type="entry name" value="UPF0194"/>
    <property type="match status" value="1"/>
</dbReference>
<dbReference type="EMBL" id="JNGI01000066">
    <property type="protein sequence ID" value="KNC92917.1"/>
    <property type="molecule type" value="Genomic_DNA"/>
</dbReference>
<dbReference type="AlphaFoldDB" id="A0A0L0GRC6"/>
<keyword evidence="4 6" id="KW-0574">Periplasm</keyword>
<evidence type="ECO:0000313" key="10">
    <source>
        <dbReference type="Proteomes" id="UP000037393"/>
    </source>
</evidence>
<comment type="caution">
    <text evidence="9">The sequence shown here is derived from an EMBL/GenBank/DDBJ whole genome shotgun (WGS) entry which is preliminary data.</text>
</comment>
<proteinExistence type="inferred from homology"/>
<organism evidence="9 10">
    <name type="scientific">Trabulsiella odontotermitis</name>
    <dbReference type="NCBI Taxonomy" id="379893"/>
    <lineage>
        <taxon>Bacteria</taxon>
        <taxon>Pseudomonadati</taxon>
        <taxon>Pseudomonadota</taxon>
        <taxon>Gammaproteobacteria</taxon>
        <taxon>Enterobacterales</taxon>
        <taxon>Enterobacteriaceae</taxon>
        <taxon>Trabulsiella</taxon>
    </lineage>
</organism>
<dbReference type="SUPFAM" id="SSF111369">
    <property type="entry name" value="HlyD-like secretion proteins"/>
    <property type="match status" value="3"/>
</dbReference>
<dbReference type="Gene3D" id="2.40.50.100">
    <property type="match status" value="2"/>
</dbReference>
<dbReference type="Pfam" id="PF25881">
    <property type="entry name" value="HH_YBHG"/>
    <property type="match status" value="1"/>
</dbReference>
<evidence type="ECO:0000256" key="4">
    <source>
        <dbReference type="ARBA" id="ARBA00022764"/>
    </source>
</evidence>
<sequence>MKKPVVIALVVAAVVAVIGAGTAWYQSRQDQALTLYGNVDIRTVNMSFRVGGRLQALQVDEGDAIKAGQTLGELDRAPYENALLQAKANVSTAQAQYDLMMAGYRAEEIAQAAAAVRQAQAAYDYAQNFYQRQQGLWKSRTISANDLENARSSRDQAQASLKSAQDKLSQYRAGNRPQEIAQAKANLEQAQAQLAQSQLDLHDTTLVAPSNGTLLTRAVEPGSMLNAGSTVLTLSLTRPVWIRAYVDEKNLSQAQPGRELLLYTDGRPDKPYHGKIGFVSPTAEFTPKTVETPDLRTDLVYRLRIIVTDADDALRQGMPVTVRFPDGE</sequence>
<feature type="coiled-coil region" evidence="6">
    <location>
        <begin position="147"/>
        <end position="200"/>
    </location>
</feature>
<evidence type="ECO:0000259" key="8">
    <source>
        <dbReference type="Pfam" id="PF25954"/>
    </source>
</evidence>
<evidence type="ECO:0000256" key="3">
    <source>
        <dbReference type="ARBA" id="ARBA00022729"/>
    </source>
</evidence>
<dbReference type="PANTHER" id="PTHR32347:SF29">
    <property type="entry name" value="UPF0194 MEMBRANE PROTEIN YBHG"/>
    <property type="match status" value="1"/>
</dbReference>
<dbReference type="PANTHER" id="PTHR32347">
    <property type="entry name" value="EFFLUX SYSTEM COMPONENT YKNX-RELATED"/>
    <property type="match status" value="1"/>
</dbReference>
<dbReference type="InterPro" id="IPR050465">
    <property type="entry name" value="UPF0194_transport"/>
</dbReference>
<evidence type="ECO:0000256" key="2">
    <source>
        <dbReference type="ARBA" id="ARBA00010602"/>
    </source>
</evidence>
<dbReference type="Proteomes" id="UP000037393">
    <property type="component" value="Unassembled WGS sequence"/>
</dbReference>
<comment type="similarity">
    <text evidence="2 6">Belongs to the UPF0194 family.</text>
</comment>
<evidence type="ECO:0000259" key="7">
    <source>
        <dbReference type="Pfam" id="PF25881"/>
    </source>
</evidence>
<dbReference type="InterPro" id="IPR022936">
    <property type="entry name" value="UPF0194_membrane_YbhG"/>
</dbReference>
<evidence type="ECO:0000256" key="5">
    <source>
        <dbReference type="ARBA" id="ARBA00023054"/>
    </source>
</evidence>
<dbReference type="OrthoDB" id="9813967at2"/>
<keyword evidence="5 6" id="KW-0175">Coiled coil</keyword>
<comment type="subcellular location">
    <subcellularLocation>
        <location evidence="1">Periplasm</location>
    </subcellularLocation>
</comment>
<keyword evidence="10" id="KW-1185">Reference proteome</keyword>
<dbReference type="Gene3D" id="1.10.287.470">
    <property type="entry name" value="Helix hairpin bin"/>
    <property type="match status" value="2"/>
</dbReference>
<dbReference type="STRING" id="379893.GCA_001297775_04095"/>
<dbReference type="InterPro" id="IPR059052">
    <property type="entry name" value="HH_YbhG-like"/>
</dbReference>
<reference evidence="9 10" key="1">
    <citation type="journal article" date="2015" name="Appl. Environ. Microbiol.">
        <title>The Enterobacterium Trabulsiella odontotermitis Presents Novel Adaptations Related to Its Association with Fungus-Growing Termites.</title>
        <authorList>
            <person name="Sapountzis P."/>
            <person name="Gruntjes T."/>
            <person name="Otani S."/>
            <person name="Estevez J."/>
            <person name="da Costa R.R."/>
            <person name="Plunkett G.3rd."/>
            <person name="Perna N.T."/>
            <person name="Poulsen M."/>
        </authorList>
    </citation>
    <scope>NUCLEOTIDE SEQUENCE [LARGE SCALE GENOMIC DNA]</scope>
    <source>
        <strain evidence="9 10">12</strain>
    </source>
</reference>
<accession>A0A0L0GRC6</accession>
<evidence type="ECO:0000313" key="9">
    <source>
        <dbReference type="EMBL" id="KNC92917.1"/>
    </source>
</evidence>
<feature type="domain" description="CusB-like beta-barrel" evidence="8">
    <location>
        <begin position="239"/>
        <end position="324"/>
    </location>
</feature>
<dbReference type="Pfam" id="PF25954">
    <property type="entry name" value="Beta-barrel_RND_2"/>
    <property type="match status" value="1"/>
</dbReference>
<dbReference type="NCBIfam" id="NF002939">
    <property type="entry name" value="PRK03598.1"/>
    <property type="match status" value="1"/>
</dbReference>
<evidence type="ECO:0000256" key="6">
    <source>
        <dbReference type="HAMAP-Rule" id="MF_01304"/>
    </source>
</evidence>
<name>A0A0L0GRC6_9ENTR</name>
<dbReference type="RefSeq" id="WP_049848219.1">
    <property type="nucleotide sequence ID" value="NZ_JNGH01000075.1"/>
</dbReference>
<evidence type="ECO:0000256" key="1">
    <source>
        <dbReference type="ARBA" id="ARBA00004418"/>
    </source>
</evidence>
<feature type="domain" description="YbhG-like alpha-helical hairpin" evidence="7">
    <location>
        <begin position="74"/>
        <end position="203"/>
    </location>
</feature>